<comment type="caution">
    <text evidence="19">The sequence shown here is derived from an EMBL/GenBank/DDBJ whole genome shotgun (WGS) entry which is preliminary data.</text>
</comment>
<feature type="domain" description="FAD dependent oxidoreductase" evidence="17">
    <location>
        <begin position="29"/>
        <end position="69"/>
    </location>
</feature>
<evidence type="ECO:0000256" key="5">
    <source>
        <dbReference type="ARBA" id="ARBA00022827"/>
    </source>
</evidence>
<evidence type="ECO:0000313" key="19">
    <source>
        <dbReference type="EMBL" id="NYG35763.1"/>
    </source>
</evidence>
<evidence type="ECO:0000256" key="4">
    <source>
        <dbReference type="ARBA" id="ARBA00022630"/>
    </source>
</evidence>
<name>A0A852X4R3_9MICO</name>
<keyword evidence="3" id="KW-0153">Cholesterol metabolism</keyword>
<dbReference type="Pfam" id="PF05199">
    <property type="entry name" value="GMC_oxred_C"/>
    <property type="match status" value="1"/>
</dbReference>
<sequence length="630" mass="67182">MSTAAADAHDADAHDADARETDTRDTDTDVVVIGSGFGGSVAALRLAEKGYRVVVLEAGRRFADSDFAATSWDLKNFLWAPRLGCYGVQRIHMLKDVMILAGAGVGGGSLNYANTLYVPPEPFFRDRQWGHITDWQDELAPHYAIGQSMLGVVTNPCEGPVEEAMRDAAADMGVADTYRKTPVGVFFADDPQRAGETVADPYFGGAGPERSSCTECGNCMVGCRVGAKNTLVKNYLALAEGLGVEVRPLRTVTRLGVAPAAGGEAAGQPVYRVRHEATDDRGDAGARVLTARHVVLAAGTWGTQHLLHEMREEGELPRISDRMGELTRTNSEALVGALAETPPGGDDALTKGVAITASFHPDKDTHVENVRYGQGSDAMGLLTTLLAPPRTGRTPRVVKLLGELPRNLPALRAWFPPGTHFADSTVIGLVMQSLDNSLSTSLTRRLGRRRLTSRQGHGEPNPTYIAAGHQSIRALAGRLAERIGIPFHPGGTWSEAFDIPLTAHFLGGAPIGDSPETGVVDPYHRLWGHPEISVVDGSAVSANLGVNPSLTITAQAERAFSLWPNRGEADPRPAPGEAYRRIEPVAARTPAVTRFTHSSAVVDLGMPGLPGGGEEAEVVGDEHEWRTMHA</sequence>
<evidence type="ECO:0000256" key="6">
    <source>
        <dbReference type="ARBA" id="ARBA00023002"/>
    </source>
</evidence>
<evidence type="ECO:0000256" key="13">
    <source>
        <dbReference type="ARBA" id="ARBA00049723"/>
    </source>
</evidence>
<evidence type="ECO:0000259" key="17">
    <source>
        <dbReference type="Pfam" id="PF01266"/>
    </source>
</evidence>
<evidence type="ECO:0000256" key="16">
    <source>
        <dbReference type="SAM" id="MobiDB-lite"/>
    </source>
</evidence>
<evidence type="ECO:0000256" key="8">
    <source>
        <dbReference type="ARBA" id="ARBA00023166"/>
    </source>
</evidence>
<keyword evidence="9" id="KW-0753">Steroid metabolism</keyword>
<keyword evidence="8" id="KW-1207">Sterol metabolism</keyword>
<feature type="region of interest" description="Disordered" evidence="16">
    <location>
        <begin position="1"/>
        <end position="25"/>
    </location>
</feature>
<dbReference type="EMBL" id="JACBZX010000001">
    <property type="protein sequence ID" value="NYG35763.1"/>
    <property type="molecule type" value="Genomic_DNA"/>
</dbReference>
<organism evidence="19 20">
    <name type="scientific">Janibacter alkaliphilus</name>
    <dbReference type="NCBI Taxonomy" id="1069963"/>
    <lineage>
        <taxon>Bacteria</taxon>
        <taxon>Bacillati</taxon>
        <taxon>Actinomycetota</taxon>
        <taxon>Actinomycetes</taxon>
        <taxon>Micrococcales</taxon>
        <taxon>Intrasporangiaceae</taxon>
        <taxon>Janibacter</taxon>
    </lineage>
</organism>
<dbReference type="PANTHER" id="PTHR47470:SF1">
    <property type="entry name" value="FAD-DEPENDENT OXIDOREDUCTASE 2 FAD BINDING DOMAIN-CONTAINING PROTEIN"/>
    <property type="match status" value="1"/>
</dbReference>
<dbReference type="InterPro" id="IPR006076">
    <property type="entry name" value="FAD-dep_OxRdtase"/>
</dbReference>
<dbReference type="RefSeq" id="WP_179461380.1">
    <property type="nucleotide sequence ID" value="NZ_JACBZX010000001.1"/>
</dbReference>
<dbReference type="Proteomes" id="UP000592181">
    <property type="component" value="Unassembled WGS sequence"/>
</dbReference>
<dbReference type="InterPro" id="IPR007867">
    <property type="entry name" value="GMC_OxRtase_C"/>
</dbReference>
<accession>A0A852X4R3</accession>
<dbReference type="EC" id="5.3.3.1" evidence="11"/>
<keyword evidence="6 19" id="KW-0560">Oxidoreductase</keyword>
<keyword evidence="10" id="KW-0413">Isomerase</keyword>
<comment type="cofactor">
    <cofactor evidence="1">
        <name>FAD</name>
        <dbReference type="ChEBI" id="CHEBI:57692"/>
    </cofactor>
</comment>
<dbReference type="InterPro" id="IPR036188">
    <property type="entry name" value="FAD/NAD-bd_sf"/>
</dbReference>
<evidence type="ECO:0000256" key="15">
    <source>
        <dbReference type="ARBA" id="ARBA00049778"/>
    </source>
</evidence>
<evidence type="ECO:0000256" key="3">
    <source>
        <dbReference type="ARBA" id="ARBA00022548"/>
    </source>
</evidence>
<dbReference type="EC" id="1.1.3.6" evidence="13"/>
<evidence type="ECO:0000256" key="12">
    <source>
        <dbReference type="ARBA" id="ARBA00049645"/>
    </source>
</evidence>
<proteinExistence type="inferred from homology"/>
<dbReference type="GO" id="GO:0008203">
    <property type="term" value="P:cholesterol metabolic process"/>
    <property type="evidence" value="ECO:0007669"/>
    <property type="project" value="UniProtKB-KW"/>
</dbReference>
<dbReference type="GO" id="GO:0016995">
    <property type="term" value="F:cholesterol oxidase activity"/>
    <property type="evidence" value="ECO:0007669"/>
    <property type="project" value="UniProtKB-EC"/>
</dbReference>
<evidence type="ECO:0000256" key="2">
    <source>
        <dbReference type="ARBA" id="ARBA00010790"/>
    </source>
</evidence>
<keyword evidence="5" id="KW-0274">FAD</keyword>
<keyword evidence="7" id="KW-0443">Lipid metabolism</keyword>
<evidence type="ECO:0000256" key="14">
    <source>
        <dbReference type="ARBA" id="ARBA00049744"/>
    </source>
</evidence>
<keyword evidence="20" id="KW-1185">Reference proteome</keyword>
<reference evidence="19 20" key="1">
    <citation type="submission" date="2020-07" db="EMBL/GenBank/DDBJ databases">
        <title>Sequencing the genomes of 1000 actinobacteria strains.</title>
        <authorList>
            <person name="Klenk H.-P."/>
        </authorList>
    </citation>
    <scope>NUCLEOTIDE SEQUENCE [LARGE SCALE GENOMIC DNA]</scope>
    <source>
        <strain evidence="19 20">DSM 24723</strain>
    </source>
</reference>
<evidence type="ECO:0000256" key="10">
    <source>
        <dbReference type="ARBA" id="ARBA00023235"/>
    </source>
</evidence>
<evidence type="ECO:0000256" key="1">
    <source>
        <dbReference type="ARBA" id="ARBA00001974"/>
    </source>
</evidence>
<evidence type="ECO:0000313" key="20">
    <source>
        <dbReference type="Proteomes" id="UP000592181"/>
    </source>
</evidence>
<dbReference type="AlphaFoldDB" id="A0A852X4R3"/>
<dbReference type="SUPFAM" id="SSF51905">
    <property type="entry name" value="FAD/NAD(P)-binding domain"/>
    <property type="match status" value="1"/>
</dbReference>
<gene>
    <name evidence="19" type="ORF">BJY28_000232</name>
</gene>
<comment type="similarity">
    <text evidence="2">Belongs to the GMC oxidoreductase family.</text>
</comment>
<feature type="compositionally biased region" description="Basic and acidic residues" evidence="16">
    <location>
        <begin position="7"/>
        <end position="25"/>
    </location>
</feature>
<dbReference type="PANTHER" id="PTHR47470">
    <property type="entry name" value="CHOLESTEROL OXIDASE"/>
    <property type="match status" value="1"/>
</dbReference>
<protein>
    <recommendedName>
        <fullName evidence="14">Cholesterol oxidase</fullName>
        <ecNumber evidence="13">1.1.3.6</ecNumber>
        <ecNumber evidence="11">5.3.3.1</ecNumber>
    </recommendedName>
    <alternativeName>
        <fullName evidence="15">Cholesterol isomerase</fullName>
    </alternativeName>
</protein>
<comment type="pathway">
    <text evidence="12">Steroid metabolism; cholesterol degradation.</text>
</comment>
<evidence type="ECO:0000256" key="9">
    <source>
        <dbReference type="ARBA" id="ARBA00023221"/>
    </source>
</evidence>
<dbReference type="Gene3D" id="3.50.50.60">
    <property type="entry name" value="FAD/NAD(P)-binding domain"/>
    <property type="match status" value="3"/>
</dbReference>
<feature type="domain" description="Glucose-methanol-choline oxidoreductase C-terminal" evidence="18">
    <location>
        <begin position="502"/>
        <end position="556"/>
    </location>
</feature>
<evidence type="ECO:0000259" key="18">
    <source>
        <dbReference type="Pfam" id="PF05199"/>
    </source>
</evidence>
<dbReference type="InterPro" id="IPR052542">
    <property type="entry name" value="Cholesterol_Oxidase"/>
</dbReference>
<dbReference type="Pfam" id="PF01266">
    <property type="entry name" value="DAO"/>
    <property type="match status" value="1"/>
</dbReference>
<keyword evidence="4" id="KW-0285">Flavoprotein</keyword>
<dbReference type="GO" id="GO:0004769">
    <property type="term" value="F:steroid Delta-isomerase activity"/>
    <property type="evidence" value="ECO:0007669"/>
    <property type="project" value="UniProtKB-EC"/>
</dbReference>
<evidence type="ECO:0000256" key="7">
    <source>
        <dbReference type="ARBA" id="ARBA00023098"/>
    </source>
</evidence>
<evidence type="ECO:0000256" key="11">
    <source>
        <dbReference type="ARBA" id="ARBA00038856"/>
    </source>
</evidence>